<accession>A0ABV0IV95</accession>
<proteinExistence type="predicted"/>
<keyword evidence="2" id="KW-1185">Reference proteome</keyword>
<protein>
    <submittedName>
        <fullName evidence="1">Uncharacterized protein</fullName>
    </submittedName>
</protein>
<name>A0ABV0IV95_9NEIS</name>
<reference evidence="1 2" key="1">
    <citation type="submission" date="2024-05" db="EMBL/GenBank/DDBJ databases">
        <authorList>
            <person name="De Oliveira J.P."/>
            <person name="Noriler S.A."/>
            <person name="De Oliveira A.G."/>
            <person name="Sipoli D.S."/>
        </authorList>
    </citation>
    <scope>NUCLEOTIDE SEQUENCE [LARGE SCALE GENOMIC DNA]</scope>
    <source>
        <strain evidence="1 2">LABIM192</strain>
    </source>
</reference>
<dbReference type="RefSeq" id="WP_347937793.1">
    <property type="nucleotide sequence ID" value="NZ_CP158160.1"/>
</dbReference>
<evidence type="ECO:0000313" key="2">
    <source>
        <dbReference type="Proteomes" id="UP001462502"/>
    </source>
</evidence>
<dbReference type="Proteomes" id="UP001462502">
    <property type="component" value="Unassembled WGS sequence"/>
</dbReference>
<organism evidence="1 2">
    <name type="scientific">Chromobacterium phragmitis</name>
    <dbReference type="NCBI Taxonomy" id="2202141"/>
    <lineage>
        <taxon>Bacteria</taxon>
        <taxon>Pseudomonadati</taxon>
        <taxon>Pseudomonadota</taxon>
        <taxon>Betaproteobacteria</taxon>
        <taxon>Neisseriales</taxon>
        <taxon>Chromobacteriaceae</taxon>
        <taxon>Chromobacterium</taxon>
    </lineage>
</organism>
<gene>
    <name evidence="1" type="ORF">ABI908_13990</name>
</gene>
<evidence type="ECO:0000313" key="1">
    <source>
        <dbReference type="EMBL" id="MEO9385203.1"/>
    </source>
</evidence>
<comment type="caution">
    <text evidence="1">The sequence shown here is derived from an EMBL/GenBank/DDBJ whole genome shotgun (WGS) entry which is preliminary data.</text>
</comment>
<dbReference type="EMBL" id="JBDXMI010000001">
    <property type="protein sequence ID" value="MEO9385203.1"/>
    <property type="molecule type" value="Genomic_DNA"/>
</dbReference>
<sequence length="469" mass="52340">MGWLNQTFRAKLDTANLEKYEAFAEHYLLESTRMNSDGIGPRDIDHAPVRRWVCAQAHQLGWLPQLFSEFDDGPHISRERIGNHRVERVGKKYQRIALAEATARIMDNLTINSFSDRGLLKAFEPGPESLSSMRDIDPSLLLRRMQQTGWASTPVTWWTPTQPQLPAGATEVLLAWLQVRSDLCDGPENIEVTSPDGESWLILDCHRHWRVPGQNKRNHSDAWSHITCLITSRGNGKQLAHELLKQHRGDASRFPGNRDLSSFLGEHGWRDGEEFELETHEYSGIRPANKTYILRSGAHGRSATYKRPPEVLLATLRIPCTVCINSLTGGGHSADNSVEEAFTLHVPSSGLMRTLGLKLRNGMVPEYVDTNGIVRLVDPSLRARGPSAAVASRDFFLQELEHAGLEPVWVIAGEKNVYAGSSMSMQGFGGRICHTTVYRVENGAIVKQGELIQEHAASPEQLKALHSTN</sequence>